<feature type="domain" description="Glycosyltransferase 2-like" evidence="5">
    <location>
        <begin position="56"/>
        <end position="185"/>
    </location>
</feature>
<reference evidence="6 7" key="1">
    <citation type="submission" date="2016-10" db="EMBL/GenBank/DDBJ databases">
        <authorList>
            <person name="de Groot N.N."/>
        </authorList>
    </citation>
    <scope>NUCLEOTIDE SEQUENCE [LARGE SCALE GENOMIC DNA]</scope>
    <source>
        <strain evidence="6 7">Vu-144</strain>
    </source>
</reference>
<gene>
    <name evidence="6" type="ORF">SAMN05192529_102242</name>
</gene>
<dbReference type="Pfam" id="PF00535">
    <property type="entry name" value="Glycos_transf_2"/>
    <property type="match status" value="1"/>
</dbReference>
<dbReference type="STRING" id="551991.SAMN05192529_102242"/>
<keyword evidence="3 6" id="KW-0808">Transferase</keyword>
<evidence type="ECO:0000256" key="4">
    <source>
        <dbReference type="SAM" id="Phobius"/>
    </source>
</evidence>
<dbReference type="SUPFAM" id="SSF53448">
    <property type="entry name" value="Nucleotide-diphospho-sugar transferases"/>
    <property type="match status" value="1"/>
</dbReference>
<dbReference type="InterPro" id="IPR001173">
    <property type="entry name" value="Glyco_trans_2-like"/>
</dbReference>
<feature type="transmembrane region" description="Helical" evidence="4">
    <location>
        <begin position="302"/>
        <end position="322"/>
    </location>
</feature>
<feature type="transmembrane region" description="Helical" evidence="4">
    <location>
        <begin position="328"/>
        <end position="347"/>
    </location>
</feature>
<keyword evidence="4" id="KW-0472">Membrane</keyword>
<name>A0A1H3W9C5_9BACT</name>
<keyword evidence="7" id="KW-1185">Reference proteome</keyword>
<dbReference type="OrthoDB" id="9805625at2"/>
<evidence type="ECO:0000256" key="1">
    <source>
        <dbReference type="ARBA" id="ARBA00006739"/>
    </source>
</evidence>
<proteinExistence type="inferred from homology"/>
<organism evidence="6 7">
    <name type="scientific">Arachidicoccus rhizosphaerae</name>
    <dbReference type="NCBI Taxonomy" id="551991"/>
    <lineage>
        <taxon>Bacteria</taxon>
        <taxon>Pseudomonadati</taxon>
        <taxon>Bacteroidota</taxon>
        <taxon>Chitinophagia</taxon>
        <taxon>Chitinophagales</taxon>
        <taxon>Chitinophagaceae</taxon>
        <taxon>Arachidicoccus</taxon>
    </lineage>
</organism>
<evidence type="ECO:0000256" key="3">
    <source>
        <dbReference type="ARBA" id="ARBA00022679"/>
    </source>
</evidence>
<dbReference type="Proteomes" id="UP000199041">
    <property type="component" value="Unassembled WGS sequence"/>
</dbReference>
<dbReference type="Gene3D" id="3.90.550.10">
    <property type="entry name" value="Spore Coat Polysaccharide Biosynthesis Protein SpsA, Chain A"/>
    <property type="match status" value="1"/>
</dbReference>
<keyword evidence="4" id="KW-0812">Transmembrane</keyword>
<evidence type="ECO:0000313" key="7">
    <source>
        <dbReference type="Proteomes" id="UP000199041"/>
    </source>
</evidence>
<keyword evidence="2" id="KW-0328">Glycosyltransferase</keyword>
<feature type="transmembrane region" description="Helical" evidence="4">
    <location>
        <begin position="6"/>
        <end position="28"/>
    </location>
</feature>
<evidence type="ECO:0000259" key="5">
    <source>
        <dbReference type="Pfam" id="PF00535"/>
    </source>
</evidence>
<dbReference type="InterPro" id="IPR029044">
    <property type="entry name" value="Nucleotide-diphossugar_trans"/>
</dbReference>
<dbReference type="AlphaFoldDB" id="A0A1H3W9C5"/>
<dbReference type="PANTHER" id="PTHR43630:SF1">
    <property type="entry name" value="POLY-BETA-1,6-N-ACETYL-D-GLUCOSAMINE SYNTHASE"/>
    <property type="match status" value="1"/>
</dbReference>
<protein>
    <submittedName>
        <fullName evidence="6">Glycosyltransferase, catalytic subunit of cellulose synthase and poly-beta-1,6-N-acetylglucosamine synthase</fullName>
    </submittedName>
</protein>
<feature type="transmembrane region" description="Helical" evidence="4">
    <location>
        <begin position="359"/>
        <end position="381"/>
    </location>
</feature>
<dbReference type="PANTHER" id="PTHR43630">
    <property type="entry name" value="POLY-BETA-1,6-N-ACETYL-D-GLUCOSAMINE SYNTHASE"/>
    <property type="match status" value="1"/>
</dbReference>
<evidence type="ECO:0000313" key="6">
    <source>
        <dbReference type="EMBL" id="SDZ83687.1"/>
    </source>
</evidence>
<accession>A0A1H3W9C5</accession>
<sequence length="393" mass="44625">MSFSTLLVDITLCILIIYGLLIMVYRTFWNRLEPVKLKQEPDAHPQAGSRDGIRFSVIIPARNEQENIQNCIESILHGSYAKDLYEIIVVDDFSTDGTGAILQRLRSQHPALIKIIALAQVLDSRPINSYKKKALALAIEKAQGEWILTTDADCILPDQWLAYYNSYIRQTGKRFVAAPVRFMDTGSFVSKFQCLDFLSLQGVTAAAVGAGVMSMCNGANLGYEKAFYKEVGGFEGVDKLASGDDMFLMQKMQDLQPGSAGYLFTTAAIVDTLPMPDWRSFINQRIRWASKAGTYKDYQIKLVLVIVYLLNLSLVVLFFTGLFHPVVLVKWLILILIKYLIEFLFMWRVAAFFNQRNLMGWFLVMQPLHLLYTVVAGWLGMFGKYQWKGRQVK</sequence>
<dbReference type="GO" id="GO:0016757">
    <property type="term" value="F:glycosyltransferase activity"/>
    <property type="evidence" value="ECO:0007669"/>
    <property type="project" value="UniProtKB-KW"/>
</dbReference>
<dbReference type="RefSeq" id="WP_091393412.1">
    <property type="nucleotide sequence ID" value="NZ_FNQY01000002.1"/>
</dbReference>
<keyword evidence="4" id="KW-1133">Transmembrane helix</keyword>
<evidence type="ECO:0000256" key="2">
    <source>
        <dbReference type="ARBA" id="ARBA00022676"/>
    </source>
</evidence>
<dbReference type="EMBL" id="FNQY01000002">
    <property type="protein sequence ID" value="SDZ83687.1"/>
    <property type="molecule type" value="Genomic_DNA"/>
</dbReference>
<comment type="similarity">
    <text evidence="1">Belongs to the glycosyltransferase 2 family.</text>
</comment>